<name>A0A813JE91_POLGL</name>
<dbReference type="PROSITE" id="PS01229">
    <property type="entry name" value="COF_2"/>
    <property type="match status" value="1"/>
</dbReference>
<keyword evidence="1" id="KW-0812">Transmembrane</keyword>
<accession>A0A813JE91</accession>
<protein>
    <recommendedName>
        <fullName evidence="4">Sugar-phosphatase</fullName>
    </recommendedName>
</protein>
<evidence type="ECO:0000313" key="3">
    <source>
        <dbReference type="Proteomes" id="UP000626109"/>
    </source>
</evidence>
<keyword evidence="1" id="KW-0472">Membrane</keyword>
<dbReference type="EMBL" id="CAJNNW010025276">
    <property type="protein sequence ID" value="CAE8676642.1"/>
    <property type="molecule type" value="Genomic_DNA"/>
</dbReference>
<dbReference type="AlphaFoldDB" id="A0A813JE91"/>
<dbReference type="GO" id="GO:0000287">
    <property type="term" value="F:magnesium ion binding"/>
    <property type="evidence" value="ECO:0007669"/>
    <property type="project" value="TreeGrafter"/>
</dbReference>
<dbReference type="SUPFAM" id="SSF56784">
    <property type="entry name" value="HAD-like"/>
    <property type="match status" value="1"/>
</dbReference>
<dbReference type="Pfam" id="PF08282">
    <property type="entry name" value="Hydrolase_3"/>
    <property type="match status" value="2"/>
</dbReference>
<dbReference type="Gene3D" id="3.40.50.1000">
    <property type="entry name" value="HAD superfamily/HAD-like"/>
    <property type="match status" value="1"/>
</dbReference>
<comment type="caution">
    <text evidence="2">The sequence shown here is derived from an EMBL/GenBank/DDBJ whole genome shotgun (WGS) entry which is preliminary data.</text>
</comment>
<feature type="transmembrane region" description="Helical" evidence="1">
    <location>
        <begin position="20"/>
        <end position="38"/>
    </location>
</feature>
<evidence type="ECO:0000313" key="2">
    <source>
        <dbReference type="EMBL" id="CAE8676642.1"/>
    </source>
</evidence>
<organism evidence="2 3">
    <name type="scientific">Polarella glacialis</name>
    <name type="common">Dinoflagellate</name>
    <dbReference type="NCBI Taxonomy" id="89957"/>
    <lineage>
        <taxon>Eukaryota</taxon>
        <taxon>Sar</taxon>
        <taxon>Alveolata</taxon>
        <taxon>Dinophyceae</taxon>
        <taxon>Suessiales</taxon>
        <taxon>Suessiaceae</taxon>
        <taxon>Polarella</taxon>
    </lineage>
</organism>
<dbReference type="GO" id="GO:0005829">
    <property type="term" value="C:cytosol"/>
    <property type="evidence" value="ECO:0007669"/>
    <property type="project" value="TreeGrafter"/>
</dbReference>
<dbReference type="InterPro" id="IPR023214">
    <property type="entry name" value="HAD_sf"/>
</dbReference>
<dbReference type="PANTHER" id="PTHR10000:SF8">
    <property type="entry name" value="HAD SUPERFAMILY HYDROLASE-LIKE, TYPE 3"/>
    <property type="match status" value="1"/>
</dbReference>
<dbReference type="PANTHER" id="PTHR10000">
    <property type="entry name" value="PHOSPHOSERINE PHOSPHATASE"/>
    <property type="match status" value="1"/>
</dbReference>
<dbReference type="InterPro" id="IPR036412">
    <property type="entry name" value="HAD-like_sf"/>
</dbReference>
<dbReference type="Proteomes" id="UP000626109">
    <property type="component" value="Unassembled WGS sequence"/>
</dbReference>
<gene>
    <name evidence="2" type="ORF">PGLA2088_LOCUS19967</name>
</gene>
<keyword evidence="1" id="KW-1133">Transmembrane helix</keyword>
<dbReference type="GO" id="GO:0016791">
    <property type="term" value="F:phosphatase activity"/>
    <property type="evidence" value="ECO:0007669"/>
    <property type="project" value="TreeGrafter"/>
</dbReference>
<evidence type="ECO:0008006" key="4">
    <source>
        <dbReference type="Google" id="ProtNLM"/>
    </source>
</evidence>
<reference evidence="2" key="1">
    <citation type="submission" date="2021-02" db="EMBL/GenBank/DDBJ databases">
        <authorList>
            <person name="Dougan E. K."/>
            <person name="Rhodes N."/>
            <person name="Thang M."/>
            <person name="Chan C."/>
        </authorList>
    </citation>
    <scope>NUCLEOTIDE SEQUENCE</scope>
</reference>
<dbReference type="Gene3D" id="3.30.1240.10">
    <property type="match status" value="1"/>
</dbReference>
<proteinExistence type="predicted"/>
<evidence type="ECO:0000256" key="1">
    <source>
        <dbReference type="SAM" id="Phobius"/>
    </source>
</evidence>
<sequence length="376" mass="38718">MAPALATRTHTTGRRGSRVLVAAAVLGASYFAFASLFVQHPRSWWPDAAAFLPFGRSLPASVTALRAAMATPETVSVNSPLLRAVVSDVDGTLFHFGCQNQLSAANAAALRRAIAAGVHVSLATGRIPGPWSGALGQQLPGMGPGIFANGALILGPVGGEVLEETFLPAEVVAIVKDFSRGGLAGGKGRVALLAATRLAGSAPEHGSLCYAELAPSGPTWVTELVKGAGEPAVQMLDLDSVADDRVMKFVFFTTRKDADWACMPDVVAELKARLAGTGSTVLACGALQCEVLPLGINKGAAVERLLSRLGVAPSATLACGDAENDVEMLRLVGVGAAMGNAGSKAKEAADVVVSRHDHDGVAEAIQRFVFGEQFTK</sequence>